<dbReference type="GO" id="GO:0030892">
    <property type="term" value="C:mitotic cohesin complex"/>
    <property type="evidence" value="ECO:0007669"/>
    <property type="project" value="TreeGrafter"/>
</dbReference>
<dbReference type="PANTHER" id="PTHR12585:SF69">
    <property type="entry name" value="FI11703P"/>
    <property type="match status" value="1"/>
</dbReference>
<dbReference type="Gene3D" id="1.10.10.580">
    <property type="entry name" value="Structural maintenance of chromosome 1. Chain E"/>
    <property type="match status" value="1"/>
</dbReference>
<dbReference type="Pfam" id="PF04825">
    <property type="entry name" value="Rad21_Rec8_N"/>
    <property type="match status" value="1"/>
</dbReference>
<reference evidence="7" key="2">
    <citation type="submission" date="2020-11" db="EMBL/GenBank/DDBJ databases">
        <authorList>
            <consortium name="DOE Joint Genome Institute"/>
            <person name="Kuo A."/>
            <person name="Miyauchi S."/>
            <person name="Kiss E."/>
            <person name="Drula E."/>
            <person name="Kohler A."/>
            <person name="Sanchez-Garcia M."/>
            <person name="Andreopoulos B."/>
            <person name="Barry K.W."/>
            <person name="Bonito G."/>
            <person name="Buee M."/>
            <person name="Carver A."/>
            <person name="Chen C."/>
            <person name="Cichocki N."/>
            <person name="Clum A."/>
            <person name="Culley D."/>
            <person name="Crous P.W."/>
            <person name="Fauchery L."/>
            <person name="Girlanda M."/>
            <person name="Hayes R."/>
            <person name="Keri Z."/>
            <person name="Labutti K."/>
            <person name="Lipzen A."/>
            <person name="Lombard V."/>
            <person name="Magnuson J."/>
            <person name="Maillard F."/>
            <person name="Morin E."/>
            <person name="Murat C."/>
            <person name="Nolan M."/>
            <person name="Ohm R."/>
            <person name="Pangilinan J."/>
            <person name="Pereira M."/>
            <person name="Perotto S."/>
            <person name="Peter M."/>
            <person name="Riley R."/>
            <person name="Sitrit Y."/>
            <person name="Stielow B."/>
            <person name="Szollosi G."/>
            <person name="Zifcakova L."/>
            <person name="Stursova M."/>
            <person name="Spatafora J.W."/>
            <person name="Tedersoo L."/>
            <person name="Vaario L.-M."/>
            <person name="Yamada A."/>
            <person name="Yan M."/>
            <person name="Wang P."/>
            <person name="Xu J."/>
            <person name="Bruns T."/>
            <person name="Baldrian P."/>
            <person name="Vilgalys R."/>
            <person name="Henrissat B."/>
            <person name="Grigoriev I.V."/>
            <person name="Hibbett D."/>
            <person name="Nagy L.G."/>
            <person name="Martin F.M."/>
        </authorList>
    </citation>
    <scope>NUCLEOTIDE SEQUENCE</scope>
    <source>
        <strain evidence="7">UH-Tt-Lm1</strain>
    </source>
</reference>
<organism evidence="7 8">
    <name type="scientific">Thelephora terrestris</name>
    <dbReference type="NCBI Taxonomy" id="56493"/>
    <lineage>
        <taxon>Eukaryota</taxon>
        <taxon>Fungi</taxon>
        <taxon>Dikarya</taxon>
        <taxon>Basidiomycota</taxon>
        <taxon>Agaricomycotina</taxon>
        <taxon>Agaricomycetes</taxon>
        <taxon>Thelephorales</taxon>
        <taxon>Thelephoraceae</taxon>
        <taxon>Thelephora</taxon>
    </lineage>
</organism>
<proteinExistence type="inferred from homology"/>
<dbReference type="GO" id="GO:0003682">
    <property type="term" value="F:chromatin binding"/>
    <property type="evidence" value="ECO:0007669"/>
    <property type="project" value="TreeGrafter"/>
</dbReference>
<dbReference type="InterPro" id="IPR006909">
    <property type="entry name" value="Rad21/Rec8_C_eu"/>
</dbReference>
<evidence type="ECO:0000259" key="5">
    <source>
        <dbReference type="Pfam" id="PF04824"/>
    </source>
</evidence>
<feature type="region of interest" description="Disordered" evidence="4">
    <location>
        <begin position="182"/>
        <end position="231"/>
    </location>
</feature>
<accession>A0A9P6HQM6</accession>
<evidence type="ECO:0000313" key="7">
    <source>
        <dbReference type="EMBL" id="KAF9792898.1"/>
    </source>
</evidence>
<protein>
    <submittedName>
        <fullName evidence="7">Rec8 like protein-domain-containing protein</fullName>
    </submittedName>
</protein>
<evidence type="ECO:0000256" key="2">
    <source>
        <dbReference type="ARBA" id="ARBA00009870"/>
    </source>
</evidence>
<name>A0A9P6HQM6_9AGAM</name>
<dbReference type="InterPro" id="IPR036390">
    <property type="entry name" value="WH_DNA-bd_sf"/>
</dbReference>
<dbReference type="PANTHER" id="PTHR12585">
    <property type="entry name" value="SCC1 / RAD21 FAMILY MEMBER"/>
    <property type="match status" value="1"/>
</dbReference>
<keyword evidence="3" id="KW-0539">Nucleus</keyword>
<dbReference type="EMBL" id="WIUZ02000001">
    <property type="protein sequence ID" value="KAF9792898.1"/>
    <property type="molecule type" value="Genomic_DNA"/>
</dbReference>
<evidence type="ECO:0000256" key="4">
    <source>
        <dbReference type="SAM" id="MobiDB-lite"/>
    </source>
</evidence>
<sequence>MFYSEAILSRRGPLAKVWLAAHMERKLSKTQTLQTDIEKSVDAIVGQEVEVMALRLSGQLLLGVVRIYSRKAKYLLDDCNDALLRIKMAFKPGIVDMTEEQLAVNKNAITLQGNDLDILLPDLDWDQDFRYRPTPSQGQHIARRADVTLAAFDDFQMDYSGYYDDLGPDDGIGSQDYVLPLDFGPQPGEEESIEGSEAPGAEDETMSIEVGREAAPPRAPRESIDSRLLGQGRDEADILSAVSRAVSEQPFDDFGLGAGDLTIEGLTFDDVVVPVISDREKTPGQTTRASSPLTEPPQTPPDIQATPQPVEKAKRRVKEKRAIVDEETEMPGARTGRGAGVFARNDRDISDILTQHQYLPRSTLVMQLMEIRNDPLAYFMPTKVTPQGTFIYAGPPGLSGELAEMFMRPALPTPGKKQPKPSSTGKKRKVSGRESEGDDEEMERVRKRAHVPESIGVPSEALGRMSLEPGLEFETSAPIEDFQMPVGEDVPMPDVSVEQEEIPRGRSASIAPSHRSRMSTPALENPPFDENEPTYADSTCPIAMFDERGALSQAPSEAETQRDGKGYSRNTIKALGLIRGELQVEEGGAEGVMSFNEMANKASRRAASAFFFELLVLGTKDCIRITQEAPFENIEIRAKDKLWADQRGLSVAPALSIGGSGSQSQV</sequence>
<evidence type="ECO:0000259" key="6">
    <source>
        <dbReference type="Pfam" id="PF04825"/>
    </source>
</evidence>
<feature type="region of interest" description="Disordered" evidence="4">
    <location>
        <begin position="277"/>
        <end position="317"/>
    </location>
</feature>
<dbReference type="GO" id="GO:0005634">
    <property type="term" value="C:nucleus"/>
    <property type="evidence" value="ECO:0007669"/>
    <property type="project" value="UniProtKB-SubCell"/>
</dbReference>
<dbReference type="OrthoDB" id="10071381at2759"/>
<dbReference type="InterPro" id="IPR039781">
    <property type="entry name" value="Rad21/Rec8-like"/>
</dbReference>
<evidence type="ECO:0000313" key="8">
    <source>
        <dbReference type="Proteomes" id="UP000736335"/>
    </source>
</evidence>
<dbReference type="Proteomes" id="UP000736335">
    <property type="component" value="Unassembled WGS sequence"/>
</dbReference>
<dbReference type="SUPFAM" id="SSF46785">
    <property type="entry name" value="Winged helix' DNA-binding domain"/>
    <property type="match status" value="1"/>
</dbReference>
<comment type="subcellular location">
    <subcellularLocation>
        <location evidence="1">Nucleus</location>
    </subcellularLocation>
</comment>
<feature type="compositionally biased region" description="Polar residues" evidence="4">
    <location>
        <begin position="283"/>
        <end position="293"/>
    </location>
</feature>
<feature type="compositionally biased region" description="Acidic residues" evidence="4">
    <location>
        <begin position="188"/>
        <end position="206"/>
    </location>
</feature>
<feature type="region of interest" description="Disordered" evidence="4">
    <location>
        <begin position="410"/>
        <end position="463"/>
    </location>
</feature>
<feature type="domain" description="Rad21/Rec8-like protein C-terminal eukaryotic" evidence="5">
    <location>
        <begin position="590"/>
        <end position="641"/>
    </location>
</feature>
<dbReference type="GO" id="GO:0007064">
    <property type="term" value="P:mitotic sister chromatid cohesion"/>
    <property type="evidence" value="ECO:0007669"/>
    <property type="project" value="TreeGrafter"/>
</dbReference>
<dbReference type="AlphaFoldDB" id="A0A9P6HQM6"/>
<feature type="region of interest" description="Disordered" evidence="4">
    <location>
        <begin position="496"/>
        <end position="530"/>
    </location>
</feature>
<dbReference type="GO" id="GO:1990414">
    <property type="term" value="P:replication-born double-strand break repair via sister chromatid exchange"/>
    <property type="evidence" value="ECO:0007669"/>
    <property type="project" value="TreeGrafter"/>
</dbReference>
<dbReference type="InterPro" id="IPR006910">
    <property type="entry name" value="Rad21_Rec8_N"/>
</dbReference>
<feature type="domain" description="Rad21/Rec8-like protein N-terminal" evidence="6">
    <location>
        <begin position="1"/>
        <end position="102"/>
    </location>
</feature>
<comment type="similarity">
    <text evidence="2">Belongs to the rad21 family.</text>
</comment>
<evidence type="ECO:0000256" key="3">
    <source>
        <dbReference type="ARBA" id="ARBA00023242"/>
    </source>
</evidence>
<evidence type="ECO:0000256" key="1">
    <source>
        <dbReference type="ARBA" id="ARBA00004123"/>
    </source>
</evidence>
<dbReference type="Pfam" id="PF04824">
    <property type="entry name" value="Rad21_Rec8"/>
    <property type="match status" value="1"/>
</dbReference>
<gene>
    <name evidence="7" type="ORF">BJ322DRAFT_1031901</name>
</gene>
<comment type="caution">
    <text evidence="7">The sequence shown here is derived from an EMBL/GenBank/DDBJ whole genome shotgun (WGS) entry which is preliminary data.</text>
</comment>
<dbReference type="InterPro" id="IPR023093">
    <property type="entry name" value="ScpA-like_C"/>
</dbReference>
<reference evidence="7" key="1">
    <citation type="journal article" date="2020" name="Nat. Commun.">
        <title>Large-scale genome sequencing of mycorrhizal fungi provides insights into the early evolution of symbiotic traits.</title>
        <authorList>
            <person name="Miyauchi S."/>
            <person name="Kiss E."/>
            <person name="Kuo A."/>
            <person name="Drula E."/>
            <person name="Kohler A."/>
            <person name="Sanchez-Garcia M."/>
            <person name="Morin E."/>
            <person name="Andreopoulos B."/>
            <person name="Barry K.W."/>
            <person name="Bonito G."/>
            <person name="Buee M."/>
            <person name="Carver A."/>
            <person name="Chen C."/>
            <person name="Cichocki N."/>
            <person name="Clum A."/>
            <person name="Culley D."/>
            <person name="Crous P.W."/>
            <person name="Fauchery L."/>
            <person name="Girlanda M."/>
            <person name="Hayes R.D."/>
            <person name="Keri Z."/>
            <person name="LaButti K."/>
            <person name="Lipzen A."/>
            <person name="Lombard V."/>
            <person name="Magnuson J."/>
            <person name="Maillard F."/>
            <person name="Murat C."/>
            <person name="Nolan M."/>
            <person name="Ohm R.A."/>
            <person name="Pangilinan J."/>
            <person name="Pereira M.F."/>
            <person name="Perotto S."/>
            <person name="Peter M."/>
            <person name="Pfister S."/>
            <person name="Riley R."/>
            <person name="Sitrit Y."/>
            <person name="Stielow J.B."/>
            <person name="Szollosi G."/>
            <person name="Zifcakova L."/>
            <person name="Stursova M."/>
            <person name="Spatafora J.W."/>
            <person name="Tedersoo L."/>
            <person name="Vaario L.M."/>
            <person name="Yamada A."/>
            <person name="Yan M."/>
            <person name="Wang P."/>
            <person name="Xu J."/>
            <person name="Bruns T."/>
            <person name="Baldrian P."/>
            <person name="Vilgalys R."/>
            <person name="Dunand C."/>
            <person name="Henrissat B."/>
            <person name="Grigoriev I.V."/>
            <person name="Hibbett D."/>
            <person name="Nagy L.G."/>
            <person name="Martin F.M."/>
        </authorList>
    </citation>
    <scope>NUCLEOTIDE SEQUENCE</scope>
    <source>
        <strain evidence="7">UH-Tt-Lm1</strain>
    </source>
</reference>
<keyword evidence="8" id="KW-1185">Reference proteome</keyword>